<name>A0AAU9JPR0_9CILI</name>
<sequence length="189" mass="21873">MSNRPIRRFIMVSRIKSYLICSICSEPFYDPARLSCGHTFCKECILTWSQDNRTCPHCRKAFNKKTIGKDLIAACFINDLEVACNNKGCSWSGILENLNAHEKECRFHKDKIEPWMNKILPPLKDTTNDIEEPIEGLLQKLMAMCPEKIKDMFSEKSSPVYNGLNFEDFGLQEDSEEQEMPRKKTKIDP</sequence>
<dbReference type="SMART" id="SM00184">
    <property type="entry name" value="RING"/>
    <property type="match status" value="1"/>
</dbReference>
<evidence type="ECO:0000256" key="5">
    <source>
        <dbReference type="SAM" id="MobiDB-lite"/>
    </source>
</evidence>
<keyword evidence="3" id="KW-0862">Zinc</keyword>
<protein>
    <recommendedName>
        <fullName evidence="6">RING-type domain-containing protein</fullName>
    </recommendedName>
</protein>
<dbReference type="PROSITE" id="PS00518">
    <property type="entry name" value="ZF_RING_1"/>
    <property type="match status" value="1"/>
</dbReference>
<dbReference type="GO" id="GO:0006511">
    <property type="term" value="P:ubiquitin-dependent protein catabolic process"/>
    <property type="evidence" value="ECO:0007669"/>
    <property type="project" value="TreeGrafter"/>
</dbReference>
<evidence type="ECO:0000259" key="6">
    <source>
        <dbReference type="PROSITE" id="PS50089"/>
    </source>
</evidence>
<proteinExistence type="predicted"/>
<feature type="domain" description="RING-type" evidence="6">
    <location>
        <begin position="21"/>
        <end position="59"/>
    </location>
</feature>
<dbReference type="InterPro" id="IPR051438">
    <property type="entry name" value="RNF_E3_ubiq-protein_ligase"/>
</dbReference>
<dbReference type="PANTHER" id="PTHR46016:SF1">
    <property type="entry name" value="RING-TYPE DOMAIN-CONTAINING PROTEIN"/>
    <property type="match status" value="1"/>
</dbReference>
<dbReference type="PROSITE" id="PS50089">
    <property type="entry name" value="ZF_RING_2"/>
    <property type="match status" value="1"/>
</dbReference>
<dbReference type="GO" id="GO:0000209">
    <property type="term" value="P:protein polyubiquitination"/>
    <property type="evidence" value="ECO:0007669"/>
    <property type="project" value="TreeGrafter"/>
</dbReference>
<dbReference type="Proteomes" id="UP001162131">
    <property type="component" value="Unassembled WGS sequence"/>
</dbReference>
<dbReference type="GO" id="GO:0061630">
    <property type="term" value="F:ubiquitin protein ligase activity"/>
    <property type="evidence" value="ECO:0007669"/>
    <property type="project" value="TreeGrafter"/>
</dbReference>
<evidence type="ECO:0000256" key="3">
    <source>
        <dbReference type="ARBA" id="ARBA00022833"/>
    </source>
</evidence>
<feature type="region of interest" description="Disordered" evidence="5">
    <location>
        <begin position="168"/>
        <end position="189"/>
    </location>
</feature>
<dbReference type="InterPro" id="IPR027370">
    <property type="entry name" value="Znf-RING_euk"/>
</dbReference>
<dbReference type="InterPro" id="IPR001841">
    <property type="entry name" value="Znf_RING"/>
</dbReference>
<evidence type="ECO:0000256" key="1">
    <source>
        <dbReference type="ARBA" id="ARBA00022723"/>
    </source>
</evidence>
<feature type="compositionally biased region" description="Basic and acidic residues" evidence="5">
    <location>
        <begin position="179"/>
        <end position="189"/>
    </location>
</feature>
<reference evidence="7" key="1">
    <citation type="submission" date="2021-09" db="EMBL/GenBank/DDBJ databases">
        <authorList>
            <consortium name="AG Swart"/>
            <person name="Singh M."/>
            <person name="Singh A."/>
            <person name="Seah K."/>
            <person name="Emmerich C."/>
        </authorList>
    </citation>
    <scope>NUCLEOTIDE SEQUENCE</scope>
    <source>
        <strain evidence="7">ATCC30299</strain>
    </source>
</reference>
<evidence type="ECO:0000256" key="2">
    <source>
        <dbReference type="ARBA" id="ARBA00022771"/>
    </source>
</evidence>
<dbReference type="InterPro" id="IPR017907">
    <property type="entry name" value="Znf_RING_CS"/>
</dbReference>
<dbReference type="EMBL" id="CAJZBQ010000048">
    <property type="protein sequence ID" value="CAG9329807.1"/>
    <property type="molecule type" value="Genomic_DNA"/>
</dbReference>
<keyword evidence="2 4" id="KW-0863">Zinc-finger</keyword>
<dbReference type="SMART" id="SM00504">
    <property type="entry name" value="Ubox"/>
    <property type="match status" value="1"/>
</dbReference>
<evidence type="ECO:0000313" key="8">
    <source>
        <dbReference type="Proteomes" id="UP001162131"/>
    </source>
</evidence>
<dbReference type="Pfam" id="PF13445">
    <property type="entry name" value="zf-RING_UBOX"/>
    <property type="match status" value="1"/>
</dbReference>
<evidence type="ECO:0000313" key="7">
    <source>
        <dbReference type="EMBL" id="CAG9329807.1"/>
    </source>
</evidence>
<dbReference type="GO" id="GO:0008270">
    <property type="term" value="F:zinc ion binding"/>
    <property type="evidence" value="ECO:0007669"/>
    <property type="project" value="UniProtKB-KW"/>
</dbReference>
<dbReference type="PANTHER" id="PTHR46016">
    <property type="entry name" value="ZINC FINGER, RING/FYVE/PHD-TYPE"/>
    <property type="match status" value="1"/>
</dbReference>
<gene>
    <name evidence="7" type="ORF">BSTOLATCC_MIC49422</name>
</gene>
<dbReference type="InterPro" id="IPR013083">
    <property type="entry name" value="Znf_RING/FYVE/PHD"/>
</dbReference>
<evidence type="ECO:0000256" key="4">
    <source>
        <dbReference type="PROSITE-ProRule" id="PRU00175"/>
    </source>
</evidence>
<dbReference type="SUPFAM" id="SSF57850">
    <property type="entry name" value="RING/U-box"/>
    <property type="match status" value="1"/>
</dbReference>
<organism evidence="7 8">
    <name type="scientific">Blepharisma stoltei</name>
    <dbReference type="NCBI Taxonomy" id="1481888"/>
    <lineage>
        <taxon>Eukaryota</taxon>
        <taxon>Sar</taxon>
        <taxon>Alveolata</taxon>
        <taxon>Ciliophora</taxon>
        <taxon>Postciliodesmatophora</taxon>
        <taxon>Heterotrichea</taxon>
        <taxon>Heterotrichida</taxon>
        <taxon>Blepharismidae</taxon>
        <taxon>Blepharisma</taxon>
    </lineage>
</organism>
<comment type="caution">
    <text evidence="7">The sequence shown here is derived from an EMBL/GenBank/DDBJ whole genome shotgun (WGS) entry which is preliminary data.</text>
</comment>
<accession>A0AAU9JPR0</accession>
<dbReference type="Gene3D" id="3.30.40.10">
    <property type="entry name" value="Zinc/RING finger domain, C3HC4 (zinc finger)"/>
    <property type="match status" value="1"/>
</dbReference>
<dbReference type="AlphaFoldDB" id="A0AAU9JPR0"/>
<keyword evidence="8" id="KW-1185">Reference proteome</keyword>
<dbReference type="InterPro" id="IPR003613">
    <property type="entry name" value="Ubox_domain"/>
</dbReference>
<keyword evidence="1" id="KW-0479">Metal-binding</keyword>